<dbReference type="OrthoDB" id="5918636at2"/>
<organism evidence="1 2">
    <name type="scientific">Bradyrhizobium retamae</name>
    <dbReference type="NCBI Taxonomy" id="1300035"/>
    <lineage>
        <taxon>Bacteria</taxon>
        <taxon>Pseudomonadati</taxon>
        <taxon>Pseudomonadota</taxon>
        <taxon>Alphaproteobacteria</taxon>
        <taxon>Hyphomicrobiales</taxon>
        <taxon>Nitrobacteraceae</taxon>
        <taxon>Bradyrhizobium</taxon>
    </lineage>
</organism>
<dbReference type="InterPro" id="IPR025332">
    <property type="entry name" value="DUF4238"/>
</dbReference>
<dbReference type="Proteomes" id="UP000052023">
    <property type="component" value="Unassembled WGS sequence"/>
</dbReference>
<dbReference type="EMBL" id="LLYA01000181">
    <property type="protein sequence ID" value="KRR19895.1"/>
    <property type="molecule type" value="Genomic_DNA"/>
</dbReference>
<reference evidence="1 2" key="1">
    <citation type="submission" date="2014-03" db="EMBL/GenBank/DDBJ databases">
        <title>Bradyrhizobium valentinum sp. nov., isolated from effective nodules of Lupinus mariae-josephae, a lupine endemic of basic-lime soils in Eastern Spain.</title>
        <authorList>
            <person name="Duran D."/>
            <person name="Rey L."/>
            <person name="Navarro A."/>
            <person name="Busquets A."/>
            <person name="Imperial J."/>
            <person name="Ruiz-Argueso T."/>
        </authorList>
    </citation>
    <scope>NUCLEOTIDE SEQUENCE [LARGE SCALE GENOMIC DNA]</scope>
    <source>
        <strain evidence="1 2">Ro19</strain>
    </source>
</reference>
<dbReference type="AlphaFoldDB" id="A0A0R3MHX0"/>
<sequence length="309" mass="36001">MDSEEEQKLPKHHYIPVLYLKQWAKAGGRFTEFSRPPGRSVVEPRGTGPKGTGFRRGLYRLKGVSGEAAEMVERKFMAQVDNLAKDALDILLGNVHAEWTLKTRSAWSRFVNGFLFRVPERVAEAQRAIEDHWLEKYDERLAEYNSLKAPGDPEFIEFIIHQTERGTLHFVMNQIDSERLGKHFNQMNWFTLDTTRASRPLFTSDRPIIITNGLGYPNSHLVMPISPTRLFAATNTEEEENKLRSIPQRELVKMANRHVVRRAQKYVWNLDDRELEFVRKHMSVEAHIDREFFLRPPKRGSDHPKRALL</sequence>
<proteinExistence type="predicted"/>
<gene>
    <name evidence="1" type="ORF">CQ13_08135</name>
</gene>
<keyword evidence="2" id="KW-1185">Reference proteome</keyword>
<evidence type="ECO:0000313" key="1">
    <source>
        <dbReference type="EMBL" id="KRR19895.1"/>
    </source>
</evidence>
<evidence type="ECO:0008006" key="3">
    <source>
        <dbReference type="Google" id="ProtNLM"/>
    </source>
</evidence>
<accession>A0A0R3MHX0</accession>
<name>A0A0R3MHX0_9BRAD</name>
<dbReference type="RefSeq" id="WP_057846330.1">
    <property type="nucleotide sequence ID" value="NZ_LLYA01000181.1"/>
</dbReference>
<comment type="caution">
    <text evidence="1">The sequence shown here is derived from an EMBL/GenBank/DDBJ whole genome shotgun (WGS) entry which is preliminary data.</text>
</comment>
<evidence type="ECO:0000313" key="2">
    <source>
        <dbReference type="Proteomes" id="UP000052023"/>
    </source>
</evidence>
<protein>
    <recommendedName>
        <fullName evidence="3">DUF4238 domain-containing protein</fullName>
    </recommendedName>
</protein>
<dbReference type="Pfam" id="PF14022">
    <property type="entry name" value="DUF4238"/>
    <property type="match status" value="1"/>
</dbReference>